<reference evidence="2" key="1">
    <citation type="journal article" date="2019" name="Int. J. Syst. Evol. Microbiol.">
        <title>The Global Catalogue of Microorganisms (GCM) 10K type strain sequencing project: providing services to taxonomists for standard genome sequencing and annotation.</title>
        <authorList>
            <consortium name="The Broad Institute Genomics Platform"/>
            <consortium name="The Broad Institute Genome Sequencing Center for Infectious Disease"/>
            <person name="Wu L."/>
            <person name="Ma J."/>
        </authorList>
    </citation>
    <scope>NUCLEOTIDE SEQUENCE [LARGE SCALE GENOMIC DNA]</scope>
    <source>
        <strain evidence="2">JCM 4738</strain>
    </source>
</reference>
<evidence type="ECO:0000313" key="1">
    <source>
        <dbReference type="EMBL" id="GHB81614.1"/>
    </source>
</evidence>
<dbReference type="Proteomes" id="UP000642673">
    <property type="component" value="Unassembled WGS sequence"/>
</dbReference>
<keyword evidence="2" id="KW-1185">Reference proteome</keyword>
<evidence type="ECO:0000313" key="2">
    <source>
        <dbReference type="Proteomes" id="UP000642673"/>
    </source>
</evidence>
<comment type="caution">
    <text evidence="1">The sequence shown here is derived from an EMBL/GenBank/DDBJ whole genome shotgun (WGS) entry which is preliminary data.</text>
</comment>
<organism evidence="1 2">
    <name type="scientific">Streptomyces cirratus</name>
    <dbReference type="NCBI Taxonomy" id="68187"/>
    <lineage>
        <taxon>Bacteria</taxon>
        <taxon>Bacillati</taxon>
        <taxon>Actinomycetota</taxon>
        <taxon>Actinomycetes</taxon>
        <taxon>Kitasatosporales</taxon>
        <taxon>Streptomycetaceae</taxon>
        <taxon>Streptomyces</taxon>
    </lineage>
</organism>
<protein>
    <recommendedName>
        <fullName evidence="3">Phosphodiesterase</fullName>
    </recommendedName>
</protein>
<gene>
    <name evidence="1" type="ORF">GCM10010347_60530</name>
</gene>
<name>A0ABQ3F502_9ACTN</name>
<evidence type="ECO:0008006" key="3">
    <source>
        <dbReference type="Google" id="ProtNLM"/>
    </source>
</evidence>
<proteinExistence type="predicted"/>
<sequence>MRGRVTGYPWGVGRERLTFDGWIAAVGTGSGTRVVVGHWPRSPFGPFSDVMLERADGRRLLLAPTARTTQYVAGVYHFDEVRTAPVRVHRRESVWDVAAGPLELRFRVGRPGALGMALRAVPRPLARRPLWAAVADVPARLITGARTRGSSRPGYRQWYSAGGLWPIIAADASFDGTDLGPLAPVVPPVRFGFGSAPATPALVRVLSTVEHAGA</sequence>
<accession>A0ABQ3F502</accession>
<dbReference type="EMBL" id="BMVP01000020">
    <property type="protein sequence ID" value="GHB81614.1"/>
    <property type="molecule type" value="Genomic_DNA"/>
</dbReference>